<organism evidence="11 12">
    <name type="scientific">Streblomastix strix</name>
    <dbReference type="NCBI Taxonomy" id="222440"/>
    <lineage>
        <taxon>Eukaryota</taxon>
        <taxon>Metamonada</taxon>
        <taxon>Preaxostyla</taxon>
        <taxon>Oxymonadida</taxon>
        <taxon>Streblomastigidae</taxon>
        <taxon>Streblomastix</taxon>
    </lineage>
</organism>
<evidence type="ECO:0000313" key="12">
    <source>
        <dbReference type="Proteomes" id="UP000324800"/>
    </source>
</evidence>
<feature type="compositionally biased region" description="Pro residues" evidence="9">
    <location>
        <begin position="21"/>
        <end position="38"/>
    </location>
</feature>
<proteinExistence type="predicted"/>
<dbReference type="PANTHER" id="PTHR43671:SF98">
    <property type="entry name" value="SERINE_THREONINE-PROTEIN KINASE NEK11"/>
    <property type="match status" value="1"/>
</dbReference>
<feature type="compositionally biased region" description="Basic and acidic residues" evidence="9">
    <location>
        <begin position="410"/>
        <end position="433"/>
    </location>
</feature>
<feature type="compositionally biased region" description="Basic and acidic residues" evidence="9">
    <location>
        <begin position="527"/>
        <end position="536"/>
    </location>
</feature>
<evidence type="ECO:0000256" key="6">
    <source>
        <dbReference type="ARBA" id="ARBA00022840"/>
    </source>
</evidence>
<feature type="region of interest" description="Disordered" evidence="9">
    <location>
        <begin position="1"/>
        <end position="40"/>
    </location>
</feature>
<keyword evidence="5" id="KW-0418">Kinase</keyword>
<protein>
    <recommendedName>
        <fullName evidence="1">non-specific serine/threonine protein kinase</fullName>
        <ecNumber evidence="1">2.7.11.1</ecNumber>
    </recommendedName>
</protein>
<dbReference type="InterPro" id="IPR008271">
    <property type="entry name" value="Ser/Thr_kinase_AS"/>
</dbReference>
<evidence type="ECO:0000256" key="2">
    <source>
        <dbReference type="ARBA" id="ARBA00022527"/>
    </source>
</evidence>
<dbReference type="AlphaFoldDB" id="A0A5J4VZJ7"/>
<keyword evidence="2" id="KW-0723">Serine/threonine-protein kinase</keyword>
<evidence type="ECO:0000256" key="1">
    <source>
        <dbReference type="ARBA" id="ARBA00012513"/>
    </source>
</evidence>
<dbReference type="GO" id="GO:0005524">
    <property type="term" value="F:ATP binding"/>
    <property type="evidence" value="ECO:0007669"/>
    <property type="project" value="UniProtKB-KW"/>
</dbReference>
<feature type="region of interest" description="Disordered" evidence="9">
    <location>
        <begin position="410"/>
        <end position="487"/>
    </location>
</feature>
<keyword evidence="3" id="KW-0808">Transferase</keyword>
<feature type="compositionally biased region" description="Polar residues" evidence="9">
    <location>
        <begin position="1"/>
        <end position="12"/>
    </location>
</feature>
<evidence type="ECO:0000256" key="4">
    <source>
        <dbReference type="ARBA" id="ARBA00022741"/>
    </source>
</evidence>
<reference evidence="11 12" key="1">
    <citation type="submission" date="2019-03" db="EMBL/GenBank/DDBJ databases">
        <title>Single cell metagenomics reveals metabolic interactions within the superorganism composed of flagellate Streblomastix strix and complex community of Bacteroidetes bacteria on its surface.</title>
        <authorList>
            <person name="Treitli S.C."/>
            <person name="Kolisko M."/>
            <person name="Husnik F."/>
            <person name="Keeling P."/>
            <person name="Hampl V."/>
        </authorList>
    </citation>
    <scope>NUCLEOTIDE SEQUENCE [LARGE SCALE GENOMIC DNA]</scope>
    <source>
        <strain evidence="11">ST1C</strain>
    </source>
</reference>
<dbReference type="PANTHER" id="PTHR43671">
    <property type="entry name" value="SERINE/THREONINE-PROTEIN KINASE NEK"/>
    <property type="match status" value="1"/>
</dbReference>
<feature type="non-terminal residue" evidence="11">
    <location>
        <position position="1"/>
    </location>
</feature>
<comment type="caution">
    <text evidence="11">The sequence shown here is derived from an EMBL/GenBank/DDBJ whole genome shotgun (WGS) entry which is preliminary data.</text>
</comment>
<feature type="compositionally biased region" description="Basic and acidic residues" evidence="9">
    <location>
        <begin position="444"/>
        <end position="478"/>
    </location>
</feature>
<keyword evidence="4" id="KW-0547">Nucleotide-binding</keyword>
<keyword evidence="6" id="KW-0067">ATP-binding</keyword>
<evidence type="ECO:0000256" key="8">
    <source>
        <dbReference type="ARBA" id="ARBA00048679"/>
    </source>
</evidence>
<dbReference type="SMART" id="SM00220">
    <property type="entry name" value="S_TKc"/>
    <property type="match status" value="1"/>
</dbReference>
<gene>
    <name evidence="11" type="ORF">EZS28_016804</name>
</gene>
<dbReference type="Gene3D" id="1.10.510.10">
    <property type="entry name" value="Transferase(Phosphotransferase) domain 1"/>
    <property type="match status" value="1"/>
</dbReference>
<dbReference type="EMBL" id="SNRW01004284">
    <property type="protein sequence ID" value="KAA6387669.1"/>
    <property type="molecule type" value="Genomic_DNA"/>
</dbReference>
<dbReference type="Pfam" id="PF00069">
    <property type="entry name" value="Pkinase"/>
    <property type="match status" value="1"/>
</dbReference>
<evidence type="ECO:0000256" key="9">
    <source>
        <dbReference type="SAM" id="MobiDB-lite"/>
    </source>
</evidence>
<evidence type="ECO:0000313" key="11">
    <source>
        <dbReference type="EMBL" id="KAA6387669.1"/>
    </source>
</evidence>
<dbReference type="PROSITE" id="PS00108">
    <property type="entry name" value="PROTEIN_KINASE_ST"/>
    <property type="match status" value="1"/>
</dbReference>
<dbReference type="InterPro" id="IPR000719">
    <property type="entry name" value="Prot_kinase_dom"/>
</dbReference>
<dbReference type="SUPFAM" id="SSF56112">
    <property type="entry name" value="Protein kinase-like (PK-like)"/>
    <property type="match status" value="1"/>
</dbReference>
<dbReference type="GO" id="GO:0004674">
    <property type="term" value="F:protein serine/threonine kinase activity"/>
    <property type="evidence" value="ECO:0007669"/>
    <property type="project" value="UniProtKB-KW"/>
</dbReference>
<accession>A0A5J4VZJ7</accession>
<comment type="catalytic activity">
    <reaction evidence="7">
        <text>L-threonyl-[protein] + ATP = O-phospho-L-threonyl-[protein] + ADP + H(+)</text>
        <dbReference type="Rhea" id="RHEA:46608"/>
        <dbReference type="Rhea" id="RHEA-COMP:11060"/>
        <dbReference type="Rhea" id="RHEA-COMP:11605"/>
        <dbReference type="ChEBI" id="CHEBI:15378"/>
        <dbReference type="ChEBI" id="CHEBI:30013"/>
        <dbReference type="ChEBI" id="CHEBI:30616"/>
        <dbReference type="ChEBI" id="CHEBI:61977"/>
        <dbReference type="ChEBI" id="CHEBI:456216"/>
        <dbReference type="EC" id="2.7.11.1"/>
    </reaction>
</comment>
<evidence type="ECO:0000256" key="5">
    <source>
        <dbReference type="ARBA" id="ARBA00022777"/>
    </source>
</evidence>
<dbReference type="EC" id="2.7.11.1" evidence="1"/>
<feature type="domain" description="Protein kinase" evidence="10">
    <location>
        <begin position="76"/>
        <end position="367"/>
    </location>
</feature>
<sequence>QSQPTNPTTSAAAVTPQTVPQEPPKQQKPPTPTPPPPLLTSFIEPVTQWQQFIFQLQSTTSIPFNTAWKKADFDQLEKNKLSGTDDVTDVVEKTTHKQLTWKEMNFKEEDEIEAVKREIKKTLEIYEIIRHSTAINAFVHVAQPLGFFLDEEDHKVYLVREFCVKGNLRQFIEETKQSGNGISQEKFYEILGQIALSLKQLHSHGILHADLKPENILFTEDYKVKITNFGHANQIRADRELTKASGGKSLNLAPETLINKNKQEGDIKKEEGQEKNVAKRLIQITASDVWAFGLLMFELLTYKHPFFDKTTEADISQEELEKRIINQQTADIPDTYPQKQRNLVKQMLAKDPLRRITLEAILALPEILLVKQEPLASPKEREFFEKGKEPEVAQSQEHEGGTIRKVEVVEKPNDSETTERLKEHESFEKEKGPEVTQSQQHEGGTIRKVEVVEKLNDSETSEKLKEHESFEKVKEPEVTRSQQHEGGTIRKVEVVEKLNYTEPTAEIKENEVVEKPNDSETAEQLKERESFEKVKGPEVTQSQQHEGGTIRKVEVVEKPNEAEQVKAIEPEDVQPADTNKKGPIIPSATDCQIQDTKVIHSADNSNICVVAYDPVITDGIYRFEGTFENTSNFCMIGIADASIVFEPNVHPGQYEGKTLTYASNNGALQNLSCPGVRGNQDFTNKQKVAIEVDMVSNPRKVHFFLNDWEQRNSVFNIPPAVRFLICIYNPSSQFTLSKFDRVFDTSAQGVFRGKEFEWGKQWEDDWLAD</sequence>
<evidence type="ECO:0000256" key="7">
    <source>
        <dbReference type="ARBA" id="ARBA00047899"/>
    </source>
</evidence>
<dbReference type="PROSITE" id="PS50011">
    <property type="entry name" value="PROTEIN_KINASE_DOM"/>
    <property type="match status" value="1"/>
</dbReference>
<comment type="catalytic activity">
    <reaction evidence="8">
        <text>L-seryl-[protein] + ATP = O-phospho-L-seryl-[protein] + ADP + H(+)</text>
        <dbReference type="Rhea" id="RHEA:17989"/>
        <dbReference type="Rhea" id="RHEA-COMP:9863"/>
        <dbReference type="Rhea" id="RHEA-COMP:11604"/>
        <dbReference type="ChEBI" id="CHEBI:15378"/>
        <dbReference type="ChEBI" id="CHEBI:29999"/>
        <dbReference type="ChEBI" id="CHEBI:30616"/>
        <dbReference type="ChEBI" id="CHEBI:83421"/>
        <dbReference type="ChEBI" id="CHEBI:456216"/>
        <dbReference type="EC" id="2.7.11.1"/>
    </reaction>
</comment>
<feature type="region of interest" description="Disordered" evidence="9">
    <location>
        <begin position="527"/>
        <end position="547"/>
    </location>
</feature>
<dbReference type="InterPro" id="IPR011009">
    <property type="entry name" value="Kinase-like_dom_sf"/>
</dbReference>
<evidence type="ECO:0000259" key="10">
    <source>
        <dbReference type="PROSITE" id="PS50011"/>
    </source>
</evidence>
<dbReference type="Proteomes" id="UP000324800">
    <property type="component" value="Unassembled WGS sequence"/>
</dbReference>
<dbReference type="InterPro" id="IPR050660">
    <property type="entry name" value="NEK_Ser/Thr_kinase"/>
</dbReference>
<name>A0A5J4VZJ7_9EUKA</name>
<evidence type="ECO:0000256" key="3">
    <source>
        <dbReference type="ARBA" id="ARBA00022679"/>
    </source>
</evidence>